<evidence type="ECO:0000259" key="9">
    <source>
        <dbReference type="PROSITE" id="PS50240"/>
    </source>
</evidence>
<keyword evidence="5" id="KW-1015">Disulfide bond</keyword>
<dbReference type="InterPro" id="IPR001254">
    <property type="entry name" value="Trypsin_dom"/>
</dbReference>
<dbReference type="InterPro" id="IPR050430">
    <property type="entry name" value="Peptidase_S1"/>
</dbReference>
<dbReference type="InterPro" id="IPR043504">
    <property type="entry name" value="Peptidase_S1_PA_chymotrypsin"/>
</dbReference>
<sequence>MKWCFLVCVAVVAVVIDGNPINGSKWAGYHESVGIPLAARLKKLEQEANMTRITGGQSVPLGTHPFMVGIVIELFDSPIPSMCGASLLTHMRSLTAAHCWYDGWRWAHYFTMVFGSRTLHIGGVRIDTTDVEMHPNWNTDNFHNDIAIVRHAWVGFNDIISPIRLPMGQQNNDFVGTWAVAIGYGRTADFQSPTFNPDQREARLQVITNQQCAGWFGRHVTHSTLCTFAPRGINTCSGDSGGPLVVGSGSDRILIGVTSFGDFHCESGRPSGFARMKIIIVSVTAMNWCFIVCVAAVALVVETGEEPQWSGYHETVGIPMAARLKKLEQEEITGRIVGGSPVSLGTHPFKVGIVIELYTPFTSVCGASLLTHTRSLTAAHCWYDGWRWARSFTMVFGSRTLHVGGVRIDTTDVEMHPNWDTSTLHNDIAIVRHDWVGFNNIISPIRLPMGQENDDFVGIWAVAIGYGRTADFQLPTFNPDQREARLQVITNQQCAGTWSNVIHSTLCTLAPRGVNTCSGDSGGPLVVGSGSDRVLIGVTSFGDHLCEVEKPSGFARVASFIPWILSRS</sequence>
<evidence type="ECO:0000256" key="7">
    <source>
        <dbReference type="SAM" id="Phobius"/>
    </source>
</evidence>
<dbReference type="SMART" id="SM00020">
    <property type="entry name" value="Tryp_SPc"/>
    <property type="match status" value="2"/>
</dbReference>
<keyword evidence="7" id="KW-0812">Transmembrane</keyword>
<feature type="domain" description="Peptidase S1" evidence="9">
    <location>
        <begin position="336"/>
        <end position="568"/>
    </location>
</feature>
<evidence type="ECO:0000313" key="11">
    <source>
        <dbReference type="Proteomes" id="UP001549920"/>
    </source>
</evidence>
<reference evidence="10 11" key="1">
    <citation type="submission" date="2024-06" db="EMBL/GenBank/DDBJ databases">
        <title>A chromosome-level genome assembly of beet webworm, Loxostege sticticalis.</title>
        <authorList>
            <person name="Zhang Y."/>
        </authorList>
    </citation>
    <scope>NUCLEOTIDE SEQUENCE [LARGE SCALE GENOMIC DNA]</scope>
    <source>
        <strain evidence="10">AQ026</strain>
        <tissue evidence="10">Whole body</tissue>
    </source>
</reference>
<evidence type="ECO:0000256" key="5">
    <source>
        <dbReference type="ARBA" id="ARBA00023157"/>
    </source>
</evidence>
<dbReference type="InterPro" id="IPR033116">
    <property type="entry name" value="TRYPSIN_SER"/>
</dbReference>
<feature type="signal peptide" evidence="8">
    <location>
        <begin position="1"/>
        <end position="18"/>
    </location>
</feature>
<dbReference type="Gene3D" id="2.40.10.10">
    <property type="entry name" value="Trypsin-like serine proteases"/>
    <property type="match status" value="2"/>
</dbReference>
<proteinExistence type="inferred from homology"/>
<dbReference type="InterPro" id="IPR001314">
    <property type="entry name" value="Peptidase_S1A"/>
</dbReference>
<dbReference type="InterPro" id="IPR018114">
    <property type="entry name" value="TRYPSIN_HIS"/>
</dbReference>
<name>A0ABR3HPL0_LOXSC</name>
<dbReference type="PANTHER" id="PTHR24276">
    <property type="entry name" value="POLYSERASE-RELATED"/>
    <property type="match status" value="1"/>
</dbReference>
<dbReference type="PROSITE" id="PS00134">
    <property type="entry name" value="TRYPSIN_HIS"/>
    <property type="match status" value="2"/>
</dbReference>
<comment type="caution">
    <text evidence="10">The sequence shown here is derived from an EMBL/GenBank/DDBJ whole genome shotgun (WGS) entry which is preliminary data.</text>
</comment>
<keyword evidence="11" id="KW-1185">Reference proteome</keyword>
<dbReference type="PROSITE" id="PS50240">
    <property type="entry name" value="TRYPSIN_DOM"/>
    <property type="match status" value="2"/>
</dbReference>
<dbReference type="PRINTS" id="PR00722">
    <property type="entry name" value="CHYMOTRYPSIN"/>
</dbReference>
<evidence type="ECO:0000256" key="3">
    <source>
        <dbReference type="ARBA" id="ARBA00022801"/>
    </source>
</evidence>
<dbReference type="CDD" id="cd00190">
    <property type="entry name" value="Tryp_SPc"/>
    <property type="match status" value="2"/>
</dbReference>
<keyword evidence="7" id="KW-1133">Transmembrane helix</keyword>
<evidence type="ECO:0000256" key="8">
    <source>
        <dbReference type="SAM" id="SignalP"/>
    </source>
</evidence>
<dbReference type="SUPFAM" id="SSF50494">
    <property type="entry name" value="Trypsin-like serine proteases"/>
    <property type="match status" value="2"/>
</dbReference>
<evidence type="ECO:0000256" key="2">
    <source>
        <dbReference type="ARBA" id="ARBA00022670"/>
    </source>
</evidence>
<dbReference type="Proteomes" id="UP001549920">
    <property type="component" value="Unassembled WGS sequence"/>
</dbReference>
<feature type="chain" id="PRO_5047365380" description="Peptidase S1 domain-containing protein" evidence="8">
    <location>
        <begin position="19"/>
        <end position="568"/>
    </location>
</feature>
<evidence type="ECO:0000256" key="6">
    <source>
        <dbReference type="RuleBase" id="RU363034"/>
    </source>
</evidence>
<evidence type="ECO:0000256" key="4">
    <source>
        <dbReference type="ARBA" id="ARBA00022825"/>
    </source>
</evidence>
<evidence type="ECO:0000313" key="10">
    <source>
        <dbReference type="EMBL" id="KAL0878497.1"/>
    </source>
</evidence>
<keyword evidence="4 6" id="KW-0720">Serine protease</keyword>
<gene>
    <name evidence="10" type="ORF">ABMA27_003591</name>
</gene>
<comment type="similarity">
    <text evidence="1">Belongs to the peptidase S1 family.</text>
</comment>
<protein>
    <recommendedName>
        <fullName evidence="9">Peptidase S1 domain-containing protein</fullName>
    </recommendedName>
</protein>
<feature type="domain" description="Peptidase S1" evidence="9">
    <location>
        <begin position="53"/>
        <end position="288"/>
    </location>
</feature>
<dbReference type="PROSITE" id="PS00135">
    <property type="entry name" value="TRYPSIN_SER"/>
    <property type="match status" value="2"/>
</dbReference>
<keyword evidence="2 6" id="KW-0645">Protease</keyword>
<dbReference type="Pfam" id="PF00089">
    <property type="entry name" value="Trypsin"/>
    <property type="match status" value="2"/>
</dbReference>
<keyword evidence="8" id="KW-0732">Signal</keyword>
<feature type="transmembrane region" description="Helical" evidence="7">
    <location>
        <begin position="278"/>
        <end position="301"/>
    </location>
</feature>
<dbReference type="EMBL" id="JBEUOH010000015">
    <property type="protein sequence ID" value="KAL0878497.1"/>
    <property type="molecule type" value="Genomic_DNA"/>
</dbReference>
<accession>A0ABR3HPL0</accession>
<dbReference type="PANTHER" id="PTHR24276:SF98">
    <property type="entry name" value="FI18310P1-RELATED"/>
    <property type="match status" value="1"/>
</dbReference>
<evidence type="ECO:0000256" key="1">
    <source>
        <dbReference type="ARBA" id="ARBA00007664"/>
    </source>
</evidence>
<keyword evidence="7" id="KW-0472">Membrane</keyword>
<dbReference type="InterPro" id="IPR009003">
    <property type="entry name" value="Peptidase_S1_PA"/>
</dbReference>
<organism evidence="10 11">
    <name type="scientific">Loxostege sticticalis</name>
    <name type="common">Beet webworm moth</name>
    <dbReference type="NCBI Taxonomy" id="481309"/>
    <lineage>
        <taxon>Eukaryota</taxon>
        <taxon>Metazoa</taxon>
        <taxon>Ecdysozoa</taxon>
        <taxon>Arthropoda</taxon>
        <taxon>Hexapoda</taxon>
        <taxon>Insecta</taxon>
        <taxon>Pterygota</taxon>
        <taxon>Neoptera</taxon>
        <taxon>Endopterygota</taxon>
        <taxon>Lepidoptera</taxon>
        <taxon>Glossata</taxon>
        <taxon>Ditrysia</taxon>
        <taxon>Pyraloidea</taxon>
        <taxon>Crambidae</taxon>
        <taxon>Pyraustinae</taxon>
        <taxon>Loxostege</taxon>
    </lineage>
</organism>
<keyword evidence="3 6" id="KW-0378">Hydrolase</keyword>